<organism evidence="1 2">
    <name type="scientific">Senna tora</name>
    <dbReference type="NCBI Taxonomy" id="362788"/>
    <lineage>
        <taxon>Eukaryota</taxon>
        <taxon>Viridiplantae</taxon>
        <taxon>Streptophyta</taxon>
        <taxon>Embryophyta</taxon>
        <taxon>Tracheophyta</taxon>
        <taxon>Spermatophyta</taxon>
        <taxon>Magnoliopsida</taxon>
        <taxon>eudicotyledons</taxon>
        <taxon>Gunneridae</taxon>
        <taxon>Pentapetalae</taxon>
        <taxon>rosids</taxon>
        <taxon>fabids</taxon>
        <taxon>Fabales</taxon>
        <taxon>Fabaceae</taxon>
        <taxon>Caesalpinioideae</taxon>
        <taxon>Cassia clade</taxon>
        <taxon>Senna</taxon>
    </lineage>
</organism>
<name>A0A834WEL5_9FABA</name>
<sequence length="20" mass="2089">MGLLIGDFIVEVIGAGIGEW</sequence>
<keyword evidence="2" id="KW-1185">Reference proteome</keyword>
<accession>A0A834WEL5</accession>
<gene>
    <name evidence="1" type="ORF">G2W53_025272</name>
</gene>
<reference evidence="1" key="1">
    <citation type="submission" date="2020-09" db="EMBL/GenBank/DDBJ databases">
        <title>Genome-Enabled Discovery of Anthraquinone Biosynthesis in Senna tora.</title>
        <authorList>
            <person name="Kang S.-H."/>
            <person name="Pandey R.P."/>
            <person name="Lee C.-M."/>
            <person name="Sim J.-S."/>
            <person name="Jeong J.-T."/>
            <person name="Choi B.-S."/>
            <person name="Jung M."/>
            <person name="Ginzburg D."/>
            <person name="Zhao K."/>
            <person name="Won S.Y."/>
            <person name="Oh T.-J."/>
            <person name="Yu Y."/>
            <person name="Kim N.-H."/>
            <person name="Lee O.R."/>
            <person name="Lee T.-H."/>
            <person name="Bashyal P."/>
            <person name="Kim T.-S."/>
            <person name="Lee W.-H."/>
            <person name="Kawkins C."/>
            <person name="Kim C.-K."/>
            <person name="Kim J.S."/>
            <person name="Ahn B.O."/>
            <person name="Rhee S.Y."/>
            <person name="Sohng J.K."/>
        </authorList>
    </citation>
    <scope>NUCLEOTIDE SEQUENCE</scope>
    <source>
        <tissue evidence="1">Leaf</tissue>
    </source>
</reference>
<dbReference type="EMBL" id="JAAIUW010000008">
    <property type="protein sequence ID" value="KAF7819817.1"/>
    <property type="molecule type" value="Genomic_DNA"/>
</dbReference>
<protein>
    <submittedName>
        <fullName evidence="1">Uncharacterized protein</fullName>
    </submittedName>
</protein>
<evidence type="ECO:0000313" key="1">
    <source>
        <dbReference type="EMBL" id="KAF7819817.1"/>
    </source>
</evidence>
<dbReference type="Proteomes" id="UP000634136">
    <property type="component" value="Unassembled WGS sequence"/>
</dbReference>
<proteinExistence type="predicted"/>
<dbReference type="AlphaFoldDB" id="A0A834WEL5"/>
<evidence type="ECO:0000313" key="2">
    <source>
        <dbReference type="Proteomes" id="UP000634136"/>
    </source>
</evidence>
<comment type="caution">
    <text evidence="1">The sequence shown here is derived from an EMBL/GenBank/DDBJ whole genome shotgun (WGS) entry which is preliminary data.</text>
</comment>